<evidence type="ECO:0000313" key="2">
    <source>
        <dbReference type="Proteomes" id="UP001241377"/>
    </source>
</evidence>
<proteinExistence type="predicted"/>
<gene>
    <name evidence="1" type="ORF">QFC19_007302</name>
</gene>
<sequence length="725" mass="84391">MSDVPKRKVNLDVIGQLEEDLEESPLDYARWTKLIKQVVNKDKEEQVRRVFEKYLLIFKHDGAQWCGYISYEMNRGEFQKVETLFGQCINLVDDVELYRLYVSYVRRTNDVITGGEKARGVVIKAFEFAVNKVGIDIASGPLWNDYLDFLKSWTPTASWEQQQKVDLIRKVYKRFLVIPTEKIEQAWSVYTKWESDLNASAASKFIAAISAEFMEARSWNTEWQNMTQKLLRRSIIPFSITDSQYGHLVRSQLDLWYKWIELERKNNLAIKEESLLQARIEYVFKQAVKCLPFVPEIWFKLGRFWSASNEDANANKVMTLLKEGLVLNPRSFLIGFELAELYEKDGNFGETKSVFEGIIDHFVKDYSSVTEKINSILDTINKPKNQPENSKNNEDDENEDEIDYNQVFNQLSEPQVLELQKLQRQLEELNKCITLLYSKLMLSAKRANGITEARSIFKQARKISYIGYELYVENAMIEYYSDNKSTAIKILRLAMKKFGQNGEFLLAYLDYLITLNDFESIKTFFEQARTNLLKDYNTEKEDLDGMANNSNSVEKLKREAKIRSLRKCKWYLRKLTEKFARYAANNDLQMVMSLEARYSQYFPEDDPIEFFSDRYSIGSMNLIEKYDLGTARKNELDSPVEVQPHSPKRRKVQLPNIPKDFPAIANPEPQMSTPEPQAQKSFVGNNIYNLLRVLPSASYFGPPSEHVFDGSKIVELLANLPDKPN</sequence>
<organism evidence="1 2">
    <name type="scientific">Naganishia cerealis</name>
    <dbReference type="NCBI Taxonomy" id="610337"/>
    <lineage>
        <taxon>Eukaryota</taxon>
        <taxon>Fungi</taxon>
        <taxon>Dikarya</taxon>
        <taxon>Basidiomycota</taxon>
        <taxon>Agaricomycotina</taxon>
        <taxon>Tremellomycetes</taxon>
        <taxon>Filobasidiales</taxon>
        <taxon>Filobasidiaceae</taxon>
        <taxon>Naganishia</taxon>
    </lineage>
</organism>
<name>A0ACC2VAS1_9TREE</name>
<comment type="caution">
    <text evidence="1">The sequence shown here is derived from an EMBL/GenBank/DDBJ whole genome shotgun (WGS) entry which is preliminary data.</text>
</comment>
<reference evidence="1" key="1">
    <citation type="submission" date="2023-04" db="EMBL/GenBank/DDBJ databases">
        <title>Draft Genome sequencing of Naganishia species isolated from polar environments using Oxford Nanopore Technology.</title>
        <authorList>
            <person name="Leo P."/>
            <person name="Venkateswaran K."/>
        </authorList>
    </citation>
    <scope>NUCLEOTIDE SEQUENCE</scope>
    <source>
        <strain evidence="1">MNA-CCFEE 5261</strain>
    </source>
</reference>
<keyword evidence="2" id="KW-1185">Reference proteome</keyword>
<dbReference type="Proteomes" id="UP001241377">
    <property type="component" value="Unassembled WGS sequence"/>
</dbReference>
<dbReference type="EMBL" id="JASBWR010000095">
    <property type="protein sequence ID" value="KAJ9096200.1"/>
    <property type="molecule type" value="Genomic_DNA"/>
</dbReference>
<protein>
    <submittedName>
        <fullName evidence="1">Uncharacterized protein</fullName>
    </submittedName>
</protein>
<accession>A0ACC2VAS1</accession>
<evidence type="ECO:0000313" key="1">
    <source>
        <dbReference type="EMBL" id="KAJ9096200.1"/>
    </source>
</evidence>